<dbReference type="AlphaFoldDB" id="A0A0G4IAC0"/>
<feature type="region of interest" description="Disordered" evidence="1">
    <location>
        <begin position="1"/>
        <end position="54"/>
    </location>
</feature>
<accession>A0A0G4IAC0</accession>
<feature type="compositionally biased region" description="Acidic residues" evidence="1">
    <location>
        <begin position="126"/>
        <end position="147"/>
    </location>
</feature>
<feature type="compositionally biased region" description="Basic and acidic residues" evidence="1">
    <location>
        <begin position="284"/>
        <end position="294"/>
    </location>
</feature>
<evidence type="ECO:0000256" key="1">
    <source>
        <dbReference type="SAM" id="MobiDB-lite"/>
    </source>
</evidence>
<feature type="compositionally biased region" description="Basic residues" evidence="1">
    <location>
        <begin position="10"/>
        <end position="28"/>
    </location>
</feature>
<evidence type="ECO:0000313" key="2">
    <source>
        <dbReference type="EMBL" id="CEM54088.1"/>
    </source>
</evidence>
<feature type="compositionally biased region" description="Polar residues" evidence="1">
    <location>
        <begin position="267"/>
        <end position="279"/>
    </location>
</feature>
<organism evidence="2">
    <name type="scientific">Chromera velia CCMP2878</name>
    <dbReference type="NCBI Taxonomy" id="1169474"/>
    <lineage>
        <taxon>Eukaryota</taxon>
        <taxon>Sar</taxon>
        <taxon>Alveolata</taxon>
        <taxon>Colpodellida</taxon>
        <taxon>Chromeraceae</taxon>
        <taxon>Chromera</taxon>
    </lineage>
</organism>
<gene>
    <name evidence="2" type="ORF">Cvel_2109</name>
</gene>
<feature type="region of interest" description="Disordered" evidence="1">
    <location>
        <begin position="125"/>
        <end position="169"/>
    </location>
</feature>
<feature type="region of interest" description="Disordered" evidence="1">
    <location>
        <begin position="195"/>
        <end position="304"/>
    </location>
</feature>
<feature type="compositionally biased region" description="Polar residues" evidence="1">
    <location>
        <begin position="221"/>
        <end position="233"/>
    </location>
</feature>
<dbReference type="VEuPathDB" id="CryptoDB:Cvel_2109"/>
<proteinExistence type="predicted"/>
<dbReference type="EMBL" id="CDMZ01005754">
    <property type="protein sequence ID" value="CEM54088.1"/>
    <property type="molecule type" value="Genomic_DNA"/>
</dbReference>
<sequence length="304" mass="34227">MESRTDLTRRRLKQQKPKWQRPPLHFHRLSLSSQKLSKKRKNRTQTKQRETKLSAAVPPSPLLLFLSFVTPVSSRSASCQFRILSETRKFSEAFDEFSFSRLVQESRSADSAPLSLSVFLASAEASEGEAEEREDEEDESIVGEEGEREGSEKEGEVLSSSSSQEQIEWMRKETKRALSALSVFISSECRRHDRIRKATHTVCRSKECGNRHTHPRKAKAQPSQNALQQQSRLDSPHAARANSETESPQSLSPNPQEDPTHRRTETLLAQSQPESSLTFTEGEGSGKEEKEDGHPPALKAVGPH</sequence>
<name>A0A0G4IAC0_9ALVE</name>
<feature type="compositionally biased region" description="Basic residues" evidence="1">
    <location>
        <begin position="36"/>
        <end position="46"/>
    </location>
</feature>
<reference evidence="2" key="1">
    <citation type="submission" date="2014-11" db="EMBL/GenBank/DDBJ databases">
        <authorList>
            <person name="Otto D Thomas"/>
            <person name="Naeem Raeece"/>
        </authorList>
    </citation>
    <scope>NUCLEOTIDE SEQUENCE</scope>
</reference>
<feature type="compositionally biased region" description="Polar residues" evidence="1">
    <location>
        <begin position="242"/>
        <end position="257"/>
    </location>
</feature>
<protein>
    <submittedName>
        <fullName evidence="2">Uncharacterized protein</fullName>
    </submittedName>
</protein>